<sequence length="116" mass="13882">MVKTIEEIRKEIEKIIEGISIKEIRTKVYKKRRWFRGSTNVDPENNYWKDLEDKLEDPSTKKLIRSIRNLAEDELVEYDERINQILNLLGYEEQFPDFEGINNPDVHALPGEEKIY</sequence>
<proteinExistence type="predicted"/>
<dbReference type="Proteomes" id="UP001153678">
    <property type="component" value="Unassembled WGS sequence"/>
</dbReference>
<dbReference type="AlphaFoldDB" id="A0A9W4WUP3"/>
<reference evidence="1" key="1">
    <citation type="submission" date="2022-08" db="EMBL/GenBank/DDBJ databases">
        <authorList>
            <person name="Kallberg Y."/>
            <person name="Tangrot J."/>
            <person name="Rosling A."/>
        </authorList>
    </citation>
    <scope>NUCLEOTIDE SEQUENCE</scope>
    <source>
        <strain evidence="1">Wild A</strain>
    </source>
</reference>
<comment type="caution">
    <text evidence="1">The sequence shown here is derived from an EMBL/GenBank/DDBJ whole genome shotgun (WGS) entry which is preliminary data.</text>
</comment>
<gene>
    <name evidence="1" type="ORF">FWILDA_LOCUS12979</name>
</gene>
<evidence type="ECO:0000313" key="2">
    <source>
        <dbReference type="Proteomes" id="UP001153678"/>
    </source>
</evidence>
<keyword evidence="2" id="KW-1185">Reference proteome</keyword>
<protein>
    <submittedName>
        <fullName evidence="1">6726_t:CDS:1</fullName>
    </submittedName>
</protein>
<evidence type="ECO:0000313" key="1">
    <source>
        <dbReference type="EMBL" id="CAI2187243.1"/>
    </source>
</evidence>
<accession>A0A9W4WUP3</accession>
<organism evidence="1 2">
    <name type="scientific">Funneliformis geosporum</name>
    <dbReference type="NCBI Taxonomy" id="1117311"/>
    <lineage>
        <taxon>Eukaryota</taxon>
        <taxon>Fungi</taxon>
        <taxon>Fungi incertae sedis</taxon>
        <taxon>Mucoromycota</taxon>
        <taxon>Glomeromycotina</taxon>
        <taxon>Glomeromycetes</taxon>
        <taxon>Glomerales</taxon>
        <taxon>Glomeraceae</taxon>
        <taxon>Funneliformis</taxon>
    </lineage>
</organism>
<name>A0A9W4WUP3_9GLOM</name>
<dbReference type="EMBL" id="CAMKVN010004523">
    <property type="protein sequence ID" value="CAI2187243.1"/>
    <property type="molecule type" value="Genomic_DNA"/>
</dbReference>